<accession>A0A914E2F9</accession>
<organism evidence="2 3">
    <name type="scientific">Acrobeloides nanus</name>
    <dbReference type="NCBI Taxonomy" id="290746"/>
    <lineage>
        <taxon>Eukaryota</taxon>
        <taxon>Metazoa</taxon>
        <taxon>Ecdysozoa</taxon>
        <taxon>Nematoda</taxon>
        <taxon>Chromadorea</taxon>
        <taxon>Rhabditida</taxon>
        <taxon>Tylenchina</taxon>
        <taxon>Cephalobomorpha</taxon>
        <taxon>Cephaloboidea</taxon>
        <taxon>Cephalobidae</taxon>
        <taxon>Acrobeloides</taxon>
    </lineage>
</organism>
<keyword evidence="1" id="KW-0732">Signal</keyword>
<reference evidence="3" key="1">
    <citation type="submission" date="2022-11" db="UniProtKB">
        <authorList>
            <consortium name="WormBaseParasite"/>
        </authorList>
    </citation>
    <scope>IDENTIFICATION</scope>
</reference>
<dbReference type="AlphaFoldDB" id="A0A914E2F9"/>
<keyword evidence="2" id="KW-1185">Reference proteome</keyword>
<feature type="chain" id="PRO_5036973338" evidence="1">
    <location>
        <begin position="21"/>
        <end position="80"/>
    </location>
</feature>
<evidence type="ECO:0000256" key="1">
    <source>
        <dbReference type="SAM" id="SignalP"/>
    </source>
</evidence>
<proteinExistence type="predicted"/>
<evidence type="ECO:0000313" key="3">
    <source>
        <dbReference type="WBParaSite" id="ACRNAN_scaffold528.g32805.t1"/>
    </source>
</evidence>
<evidence type="ECO:0000313" key="2">
    <source>
        <dbReference type="Proteomes" id="UP000887540"/>
    </source>
</evidence>
<name>A0A914E2F9_9BILA</name>
<dbReference type="WBParaSite" id="ACRNAN_scaffold528.g32805.t1">
    <property type="protein sequence ID" value="ACRNAN_scaffold528.g32805.t1"/>
    <property type="gene ID" value="ACRNAN_scaffold528.g32805"/>
</dbReference>
<dbReference type="Proteomes" id="UP000887540">
    <property type="component" value="Unplaced"/>
</dbReference>
<protein>
    <submittedName>
        <fullName evidence="3">Uncharacterized protein</fullName>
    </submittedName>
</protein>
<feature type="signal peptide" evidence="1">
    <location>
        <begin position="1"/>
        <end position="20"/>
    </location>
</feature>
<sequence>MYDRLLFFLFISICITFINTDDKNLSEPIQNLDQLHDLVKLTTDGGDLTSEDFQWWATFRDKSDLELFVENKCQIPCKMS</sequence>